<evidence type="ECO:0000313" key="12">
    <source>
        <dbReference type="Proteomes" id="UP000199727"/>
    </source>
</evidence>
<gene>
    <name evidence="11" type="ORF">C361_04783</name>
</gene>
<evidence type="ECO:0000256" key="7">
    <source>
        <dbReference type="ARBA" id="ARBA00023055"/>
    </source>
</evidence>
<keyword evidence="10" id="KW-0746">Sphingolipid metabolism</keyword>
<comment type="similarity">
    <text evidence="2 10">Belongs to the ARV1 family.</text>
</comment>
<evidence type="ECO:0000256" key="9">
    <source>
        <dbReference type="ARBA" id="ARBA00023136"/>
    </source>
</evidence>
<reference evidence="11 12" key="1">
    <citation type="submission" date="2017-06" db="EMBL/GenBank/DDBJ databases">
        <title>Global population genomics of the pathogenic fungus Cryptococcus neoformans var. grubii.</title>
        <authorList>
            <person name="Cuomo C."/>
            <person name="Litvintseva A."/>
            <person name="Chen Y."/>
            <person name="Young S."/>
            <person name="Zeng Q."/>
            <person name="Chapman S."/>
            <person name="Gujja S."/>
            <person name="Saif S."/>
            <person name="Birren B."/>
        </authorList>
    </citation>
    <scope>NUCLEOTIDE SEQUENCE [LARGE SCALE GENOMIC DNA]</scope>
    <source>
        <strain evidence="11 12">Tu259-1</strain>
    </source>
</reference>
<dbReference type="GO" id="GO:0032366">
    <property type="term" value="P:intracellular sterol transport"/>
    <property type="evidence" value="ECO:0007669"/>
    <property type="project" value="UniProtKB-UniRule"/>
</dbReference>
<proteinExistence type="inferred from homology"/>
<dbReference type="GO" id="GO:0000139">
    <property type="term" value="C:Golgi membrane"/>
    <property type="evidence" value="ECO:0007669"/>
    <property type="project" value="UniProtKB-SubCell"/>
</dbReference>
<keyword evidence="7 10" id="KW-0445">Lipid transport</keyword>
<feature type="transmembrane region" description="Helical" evidence="10">
    <location>
        <begin position="217"/>
        <end position="246"/>
    </location>
</feature>
<dbReference type="GO" id="GO:0006665">
    <property type="term" value="P:sphingolipid metabolic process"/>
    <property type="evidence" value="ECO:0007669"/>
    <property type="project" value="UniProtKB-UniRule"/>
</dbReference>
<dbReference type="GO" id="GO:0005789">
    <property type="term" value="C:endoplasmic reticulum membrane"/>
    <property type="evidence" value="ECO:0007669"/>
    <property type="project" value="UniProtKB-SubCell"/>
</dbReference>
<comment type="subcellular location">
    <subcellularLocation>
        <location evidence="1 10">Endoplasmic reticulum membrane</location>
        <topology evidence="1 10">Multi-pass membrane protein</topology>
    </subcellularLocation>
    <subcellularLocation>
        <location evidence="10">Golgi apparatus membrane</location>
        <topology evidence="10">Multi-pass membrane protein</topology>
    </subcellularLocation>
</comment>
<keyword evidence="9 10" id="KW-0472">Membrane</keyword>
<evidence type="ECO:0000256" key="3">
    <source>
        <dbReference type="ARBA" id="ARBA00022448"/>
    </source>
</evidence>
<sequence length="349" mass="39201">MTWAVRRCHPRFLPPIFRVRLIATVYYTLEIYSRDAMPVCTACACPADYIYTTYRTKSNIRLAVCPRCNQFVDPLIEHPSLLLLLDLILLKPRVFLHLLFNRGSLPFSAVSEPASEIEREAARRKQLWEDFSTLALLSVGAETTVRLLPTLSGSGDSSNVQPRKIFWTMSAVLLEGAAQHLTTLGLSILVLKLRGQNCSVSPSDDKHLARQDGRRKFFVPILIPLTLLYTSLLPLLFQLFLFPWYFTQPTIHEQPPSPSVSLSLLLSLPLPSSFTIPPSWLETERLLSEAWARGDRIWAGTRLLGGMSAGYGLRVLLPTKPWETTLIVLAGWIAAAFVGKMIAELPSRM</sequence>
<protein>
    <recommendedName>
        <fullName evidence="10">Protein ARV</fullName>
    </recommendedName>
</protein>
<keyword evidence="4 10" id="KW-0812">Transmembrane</keyword>
<dbReference type="AlphaFoldDB" id="A0A854Q8Q1"/>
<dbReference type="OrthoDB" id="2192830at2759"/>
<evidence type="ECO:0000256" key="6">
    <source>
        <dbReference type="ARBA" id="ARBA00022989"/>
    </source>
</evidence>
<dbReference type="PANTHER" id="PTHR14467:SF0">
    <property type="entry name" value="PROTEIN ARV1"/>
    <property type="match status" value="1"/>
</dbReference>
<evidence type="ECO:0000256" key="1">
    <source>
        <dbReference type="ARBA" id="ARBA00004477"/>
    </source>
</evidence>
<dbReference type="PANTHER" id="PTHR14467">
    <property type="entry name" value="ARV1"/>
    <property type="match status" value="1"/>
</dbReference>
<evidence type="ECO:0000256" key="4">
    <source>
        <dbReference type="ARBA" id="ARBA00022692"/>
    </source>
</evidence>
<comment type="caution">
    <text evidence="11">The sequence shown here is derived from an EMBL/GenBank/DDBJ whole genome shotgun (WGS) entry which is preliminary data.</text>
</comment>
<comment type="function">
    <text evidence="10">Mediator of sterol homeostasis involved in sterol uptake, trafficking and distribution into membranes.</text>
</comment>
<dbReference type="Pfam" id="PF04161">
    <property type="entry name" value="Arv1"/>
    <property type="match status" value="1"/>
</dbReference>
<feature type="transmembrane region" description="Helical" evidence="10">
    <location>
        <begin position="322"/>
        <end position="343"/>
    </location>
</feature>
<dbReference type="GO" id="GO:0097036">
    <property type="term" value="P:regulation of plasma membrane sterol distribution"/>
    <property type="evidence" value="ECO:0007669"/>
    <property type="project" value="UniProtKB-UniRule"/>
</dbReference>
<evidence type="ECO:0000256" key="2">
    <source>
        <dbReference type="ARBA" id="ARBA00009187"/>
    </source>
</evidence>
<dbReference type="Proteomes" id="UP000199727">
    <property type="component" value="Unassembled WGS sequence"/>
</dbReference>
<dbReference type="EMBL" id="AMKT01000059">
    <property type="protein sequence ID" value="OXG17788.1"/>
    <property type="molecule type" value="Genomic_DNA"/>
</dbReference>
<dbReference type="GO" id="GO:0032541">
    <property type="term" value="C:cortical endoplasmic reticulum"/>
    <property type="evidence" value="ECO:0007669"/>
    <property type="project" value="TreeGrafter"/>
</dbReference>
<organism evidence="11 12">
    <name type="scientific">Cryptococcus neoformans Tu259-1</name>
    <dbReference type="NCBI Taxonomy" id="1230072"/>
    <lineage>
        <taxon>Eukaryota</taxon>
        <taxon>Fungi</taxon>
        <taxon>Dikarya</taxon>
        <taxon>Basidiomycota</taxon>
        <taxon>Agaricomycotina</taxon>
        <taxon>Tremellomycetes</taxon>
        <taxon>Tremellales</taxon>
        <taxon>Cryptococcaceae</taxon>
        <taxon>Cryptococcus</taxon>
        <taxon>Cryptococcus neoformans species complex</taxon>
    </lineage>
</organism>
<evidence type="ECO:0000256" key="5">
    <source>
        <dbReference type="ARBA" id="ARBA00022824"/>
    </source>
</evidence>
<evidence type="ECO:0000313" key="11">
    <source>
        <dbReference type="EMBL" id="OXG17788.1"/>
    </source>
</evidence>
<dbReference type="GO" id="GO:0016125">
    <property type="term" value="P:sterol metabolic process"/>
    <property type="evidence" value="ECO:0007669"/>
    <property type="project" value="UniProtKB-UniRule"/>
</dbReference>
<comment type="function">
    <text evidence="10">Regulates also the sphingolipid metabolism.</text>
</comment>
<name>A0A854Q8Q1_CRYNE</name>
<keyword evidence="3 10" id="KW-0813">Transport</keyword>
<evidence type="ECO:0000256" key="10">
    <source>
        <dbReference type="RuleBase" id="RU368065"/>
    </source>
</evidence>
<keyword evidence="6 10" id="KW-1133">Transmembrane helix</keyword>
<keyword evidence="10" id="KW-0333">Golgi apparatus</keyword>
<keyword evidence="8 10" id="KW-0443">Lipid metabolism</keyword>
<dbReference type="InterPro" id="IPR007290">
    <property type="entry name" value="Arv1"/>
</dbReference>
<keyword evidence="5 10" id="KW-0256">Endoplasmic reticulum</keyword>
<comment type="caution">
    <text evidence="10">Lacks conserved residue(s) required for the propagation of feature annotation.</text>
</comment>
<evidence type="ECO:0000256" key="8">
    <source>
        <dbReference type="ARBA" id="ARBA00023098"/>
    </source>
</evidence>
<accession>A0A854Q8Q1</accession>